<protein>
    <recommendedName>
        <fullName evidence="3">DUF4286 domain-containing protein</fullName>
    </recommendedName>
</protein>
<name>A0A2S7WFM9_9FLAO</name>
<dbReference type="OrthoDB" id="1121837at2"/>
<sequence length="108" mass="12600">MYIYNVTINIEDSLHDEWLVWIETHISDVLNTGKFTSAKLTEVLAENESGRTYSVQYSANSRKDLDDYYQFDADKLRSDAIQKFGSKMLAFRTELKLVKEFYPINTSN</sequence>
<reference evidence="1 2" key="1">
    <citation type="submission" date="2016-12" db="EMBL/GenBank/DDBJ databases">
        <title>Trade-off between light-utilization and light-protection in marine flavobacteria.</title>
        <authorList>
            <person name="Kumagai Y."/>
            <person name="Yoshizawa S."/>
            <person name="Kogure K."/>
            <person name="Iwasaki W."/>
        </authorList>
    </citation>
    <scope>NUCLEOTIDE SEQUENCE [LARGE SCALE GENOMIC DNA]</scope>
    <source>
        <strain evidence="1 2">KCTC 22729</strain>
    </source>
</reference>
<dbReference type="Proteomes" id="UP000237608">
    <property type="component" value="Unassembled WGS sequence"/>
</dbReference>
<dbReference type="EMBL" id="MSCL01000001">
    <property type="protein sequence ID" value="PQJ76226.1"/>
    <property type="molecule type" value="Genomic_DNA"/>
</dbReference>
<accession>A0A2S7WFM9</accession>
<dbReference type="RefSeq" id="WP_105047354.1">
    <property type="nucleotide sequence ID" value="NZ_CP150662.1"/>
</dbReference>
<dbReference type="Pfam" id="PF14114">
    <property type="entry name" value="DUF4286"/>
    <property type="match status" value="1"/>
</dbReference>
<proteinExistence type="predicted"/>
<evidence type="ECO:0000313" key="2">
    <source>
        <dbReference type="Proteomes" id="UP000237608"/>
    </source>
</evidence>
<keyword evidence="2" id="KW-1185">Reference proteome</keyword>
<dbReference type="AlphaFoldDB" id="A0A2S7WFM9"/>
<dbReference type="InterPro" id="IPR025563">
    <property type="entry name" value="DUF4286"/>
</dbReference>
<gene>
    <name evidence="1" type="ORF">BTO13_10025</name>
</gene>
<comment type="caution">
    <text evidence="1">The sequence shown here is derived from an EMBL/GenBank/DDBJ whole genome shotgun (WGS) entry which is preliminary data.</text>
</comment>
<evidence type="ECO:0000313" key="1">
    <source>
        <dbReference type="EMBL" id="PQJ76226.1"/>
    </source>
</evidence>
<evidence type="ECO:0008006" key="3">
    <source>
        <dbReference type="Google" id="ProtNLM"/>
    </source>
</evidence>
<organism evidence="1 2">
    <name type="scientific">Polaribacter gangjinensis</name>
    <dbReference type="NCBI Taxonomy" id="574710"/>
    <lineage>
        <taxon>Bacteria</taxon>
        <taxon>Pseudomonadati</taxon>
        <taxon>Bacteroidota</taxon>
        <taxon>Flavobacteriia</taxon>
        <taxon>Flavobacteriales</taxon>
        <taxon>Flavobacteriaceae</taxon>
    </lineage>
</organism>